<comment type="subcellular location">
    <subcellularLocation>
        <location evidence="1">Nucleus</location>
    </subcellularLocation>
</comment>
<accession>A0A8J4VT53</accession>
<dbReference type="AlphaFoldDB" id="A0A8J4VT53"/>
<evidence type="ECO:0000256" key="6">
    <source>
        <dbReference type="ARBA" id="ARBA00023015"/>
    </source>
</evidence>
<dbReference type="GO" id="GO:0005634">
    <property type="term" value="C:nucleus"/>
    <property type="evidence" value="ECO:0007669"/>
    <property type="project" value="UniProtKB-SubCell"/>
</dbReference>
<dbReference type="PANTHER" id="PTHR26374:SF456">
    <property type="entry name" value="ZINC FINGER PROTEIN ZAT5-LIKE"/>
    <property type="match status" value="1"/>
</dbReference>
<protein>
    <recommendedName>
        <fullName evidence="10">C2H2-type domain-containing protein</fullName>
    </recommendedName>
</protein>
<evidence type="ECO:0000256" key="4">
    <source>
        <dbReference type="ARBA" id="ARBA00022771"/>
    </source>
</evidence>
<keyword evidence="2" id="KW-0479">Metal-binding</keyword>
<evidence type="ECO:0000256" key="7">
    <source>
        <dbReference type="ARBA" id="ARBA00023163"/>
    </source>
</evidence>
<feature type="domain" description="C2H2-type" evidence="10">
    <location>
        <begin position="127"/>
        <end position="154"/>
    </location>
</feature>
<dbReference type="PROSITE" id="PS00028">
    <property type="entry name" value="ZINC_FINGER_C2H2_1"/>
    <property type="match status" value="2"/>
</dbReference>
<evidence type="ECO:0000313" key="11">
    <source>
        <dbReference type="EMBL" id="KAF3959546.1"/>
    </source>
</evidence>
<comment type="caution">
    <text evidence="11">The sequence shown here is derived from an EMBL/GenBank/DDBJ whole genome shotgun (WGS) entry which is preliminary data.</text>
</comment>
<keyword evidence="5" id="KW-0862">Zinc</keyword>
<keyword evidence="6" id="KW-0805">Transcription regulation</keyword>
<evidence type="ECO:0000256" key="8">
    <source>
        <dbReference type="ARBA" id="ARBA00023242"/>
    </source>
</evidence>
<reference evidence="11" key="1">
    <citation type="submission" date="2020-03" db="EMBL/GenBank/DDBJ databases">
        <title>Castanea mollissima Vanexum genome sequencing.</title>
        <authorList>
            <person name="Staton M."/>
        </authorList>
    </citation>
    <scope>NUCLEOTIDE SEQUENCE</scope>
    <source>
        <tissue evidence="11">Leaf</tissue>
    </source>
</reference>
<dbReference type="OrthoDB" id="6077919at2759"/>
<keyword evidence="12" id="KW-1185">Reference proteome</keyword>
<dbReference type="Proteomes" id="UP000737018">
    <property type="component" value="Unassembled WGS sequence"/>
</dbReference>
<keyword evidence="4 9" id="KW-0863">Zinc-finger</keyword>
<dbReference type="InterPro" id="IPR013087">
    <property type="entry name" value="Znf_C2H2_type"/>
</dbReference>
<dbReference type="Gene3D" id="3.30.160.60">
    <property type="entry name" value="Classic Zinc Finger"/>
    <property type="match status" value="1"/>
</dbReference>
<name>A0A8J4VT53_9ROSI</name>
<keyword evidence="7" id="KW-0804">Transcription</keyword>
<evidence type="ECO:0000313" key="12">
    <source>
        <dbReference type="Proteomes" id="UP000737018"/>
    </source>
</evidence>
<proteinExistence type="predicted"/>
<keyword evidence="8" id="KW-0539">Nucleus</keyword>
<evidence type="ECO:0000256" key="2">
    <source>
        <dbReference type="ARBA" id="ARBA00022723"/>
    </source>
</evidence>
<evidence type="ECO:0000256" key="3">
    <source>
        <dbReference type="ARBA" id="ARBA00022737"/>
    </source>
</evidence>
<organism evidence="11 12">
    <name type="scientific">Castanea mollissima</name>
    <name type="common">Chinese chestnut</name>
    <dbReference type="NCBI Taxonomy" id="60419"/>
    <lineage>
        <taxon>Eukaryota</taxon>
        <taxon>Viridiplantae</taxon>
        <taxon>Streptophyta</taxon>
        <taxon>Embryophyta</taxon>
        <taxon>Tracheophyta</taxon>
        <taxon>Spermatophyta</taxon>
        <taxon>Magnoliopsida</taxon>
        <taxon>eudicotyledons</taxon>
        <taxon>Gunneridae</taxon>
        <taxon>Pentapetalae</taxon>
        <taxon>rosids</taxon>
        <taxon>fabids</taxon>
        <taxon>Fagales</taxon>
        <taxon>Fagaceae</taxon>
        <taxon>Castanea</taxon>
    </lineage>
</organism>
<gene>
    <name evidence="11" type="ORF">CMV_015651</name>
</gene>
<dbReference type="PROSITE" id="PS50157">
    <property type="entry name" value="ZINC_FINGER_C2H2_2"/>
    <property type="match status" value="2"/>
</dbReference>
<dbReference type="Pfam" id="PF13912">
    <property type="entry name" value="zf-C2H2_6"/>
    <property type="match status" value="2"/>
</dbReference>
<feature type="domain" description="C2H2-type" evidence="10">
    <location>
        <begin position="200"/>
        <end position="222"/>
    </location>
</feature>
<evidence type="ECO:0000256" key="5">
    <source>
        <dbReference type="ARBA" id="ARBA00022833"/>
    </source>
</evidence>
<evidence type="ECO:0000256" key="1">
    <source>
        <dbReference type="ARBA" id="ARBA00004123"/>
    </source>
</evidence>
<dbReference type="EMBL" id="JRKL02002307">
    <property type="protein sequence ID" value="KAF3959546.1"/>
    <property type="molecule type" value="Genomic_DNA"/>
</dbReference>
<keyword evidence="3" id="KW-0677">Repeat</keyword>
<dbReference type="SMART" id="SM00355">
    <property type="entry name" value="ZnF_C2H2"/>
    <property type="match status" value="2"/>
</dbReference>
<dbReference type="GO" id="GO:0008270">
    <property type="term" value="F:zinc ion binding"/>
    <property type="evidence" value="ECO:0007669"/>
    <property type="project" value="UniProtKB-KW"/>
</dbReference>
<evidence type="ECO:0000259" key="10">
    <source>
        <dbReference type="PROSITE" id="PS50157"/>
    </source>
</evidence>
<sequence length="294" mass="31685">MMMEAQEEVMGYKDHTQIIKGKRTKRPRLPSPLRLTMATTSSSGGGGGEGSSTGGVRIYDYSGGLERAVASPTTSVEFAESTEEEDMANCLILLAQGHSRKVSSSEPVATTNSDKAAAAAAAGSYAFQCKTCDRCFPSFQALGGHRASHKKLKANAEEKKLVTVVDEEDVHRFNSTSTTLSLQTANRVQCNSNNNKVKVHECSICGAEFSSGQALGGHMRRHRTFISSTATTMSVGASSPDQSLEAKKQKNDILQLDLNLPAPEDDQRADSKFSFMSKERVLVFSASSLVDCHY</sequence>
<evidence type="ECO:0000256" key="9">
    <source>
        <dbReference type="PROSITE-ProRule" id="PRU00042"/>
    </source>
</evidence>
<dbReference type="SUPFAM" id="SSF57667">
    <property type="entry name" value="beta-beta-alpha zinc fingers"/>
    <property type="match status" value="1"/>
</dbReference>
<dbReference type="InterPro" id="IPR036236">
    <property type="entry name" value="Znf_C2H2_sf"/>
</dbReference>
<dbReference type="PANTHER" id="PTHR26374">
    <property type="entry name" value="ZINC FINGER PROTEIN ZAT5"/>
    <property type="match status" value="1"/>
</dbReference>